<evidence type="ECO:0008006" key="3">
    <source>
        <dbReference type="Google" id="ProtNLM"/>
    </source>
</evidence>
<dbReference type="InterPro" id="IPR043721">
    <property type="entry name" value="DUF5662"/>
</dbReference>
<dbReference type="RefSeq" id="WP_301664685.1">
    <property type="nucleotide sequence ID" value="NZ_VCYH01000008.1"/>
</dbReference>
<name>A0ABT8MC50_9EURY</name>
<proteinExistence type="predicted"/>
<gene>
    <name evidence="1" type="ORF">FGU65_11585</name>
</gene>
<dbReference type="Pfam" id="PF18907">
    <property type="entry name" value="DUF5662"/>
    <property type="match status" value="1"/>
</dbReference>
<organism evidence="1 2">
    <name type="scientific">Methanoculleus frigidifontis</name>
    <dbReference type="NCBI Taxonomy" id="2584085"/>
    <lineage>
        <taxon>Archaea</taxon>
        <taxon>Methanobacteriati</taxon>
        <taxon>Methanobacteriota</taxon>
        <taxon>Stenosarchaea group</taxon>
        <taxon>Methanomicrobia</taxon>
        <taxon>Methanomicrobiales</taxon>
        <taxon>Methanomicrobiaceae</taxon>
        <taxon>Methanoculleus</taxon>
    </lineage>
</organism>
<dbReference type="Proteomes" id="UP001168338">
    <property type="component" value="Unassembled WGS sequence"/>
</dbReference>
<evidence type="ECO:0000313" key="1">
    <source>
        <dbReference type="EMBL" id="MDN7025522.1"/>
    </source>
</evidence>
<dbReference type="EMBL" id="VCYH01000008">
    <property type="protein sequence ID" value="MDN7025522.1"/>
    <property type="molecule type" value="Genomic_DNA"/>
</dbReference>
<sequence>MTVRAGRKKHRINNRYLALFRYLVRHKRYVAMIARDLGIPVRGLLHDLSKFRPSEFIPYARYHFSPDGTFIRRQETADVSGEEDAAFRRAVLLHQRRNPHHWQHWVRAGPGGRARALPMPPDVVKEMVADWMGAGLAQRSQVDLWTWWETNRAQIVLHPDTEAAVRALLAALRERSLAGRFPPHGR</sequence>
<keyword evidence="2" id="KW-1185">Reference proteome</keyword>
<protein>
    <recommendedName>
        <fullName evidence="3">HD domain-containing protein</fullName>
    </recommendedName>
</protein>
<reference evidence="1" key="1">
    <citation type="submission" date="2019-05" db="EMBL/GenBank/DDBJ databases">
        <title>Methanoculleus sp. FWC-SCC1, a methanogenic archaeon isolated from deep marine cold seep.</title>
        <authorList>
            <person name="Chen Y.-W."/>
            <person name="Chen S.-C."/>
            <person name="Teng N.-H."/>
            <person name="Lai M.-C."/>
        </authorList>
    </citation>
    <scope>NUCLEOTIDE SEQUENCE</scope>
    <source>
        <strain evidence="1">FWC-SCC1</strain>
    </source>
</reference>
<evidence type="ECO:0000313" key="2">
    <source>
        <dbReference type="Proteomes" id="UP001168338"/>
    </source>
</evidence>
<comment type="caution">
    <text evidence="1">The sequence shown here is derived from an EMBL/GenBank/DDBJ whole genome shotgun (WGS) entry which is preliminary data.</text>
</comment>
<accession>A0ABT8MC50</accession>